<dbReference type="Pfam" id="PF07715">
    <property type="entry name" value="Plug"/>
    <property type="match status" value="1"/>
</dbReference>
<evidence type="ECO:0000256" key="2">
    <source>
        <dbReference type="ARBA" id="ARBA00022448"/>
    </source>
</evidence>
<sequence>MKTIHLFLYVFAPFLLFSQNIGTINGTVKDKNTQELLMGVKLALRGQDTIYALSDENGAFNLKAPVGKYNLEATFIGYEPVSLYNLNVNSGNALVVQVEMNPGVQELDEVVVSLAKSARATDMTTPLATQKLTAEEIRVNPGGNFDVSKVIQVLPGVAGGTTANRNDIIVRGGGPSENVYYLDGIEIPVLNHFQTQGASGGATGILNVSFINDVQLTSSAFDSRYDNALASTIVIQQRTGNPDKLSGNIRLSGSEFATTLEGPLGKKTTFLASARRSYLQFLFQLLDLPIRPDYWDFQYKINHKINNKTELNFIGIGAIDKFRLVAPKSSDAENEYILRSNPLLNQWNYTVGASLKRLVNNGFFTVALSRNMFFNGADRYENNASATGNKLFSLGSHETENKLRFDMNKYVNGWKFSYGVSGQYVKYDASLFNTISKEVTDSAGNVVSPAITFASETAIEFFKMGAYVHTSKYLFNEKLLLSGGLRTDLNTFTTTGLNPLKTLSPRFSVSYAFNPKWNVSASAGSYYKLAPYTALGYRDSSNTLVNKDLDYIQAIHYTVGTQFVPRSDFRFTFEVFYKDYRQYPVSLTNGISMANIGTDFSAVGNDTYTSIGKGRVYGVEAYVQQKLIKNLFYVVSATLYKSEFSGADGAFRPSTWDYGFIVSTTLGYKFKKNWEIGAKYRIAGGQPYTPFNVAQSTATYLTSGVGVYDYSQLNSERLPFFHQLDLRVDKKFNFKKTSLTLFVDFQNVFLYKTPYLPRFTFQRNEDNTGFATTDGNPVAADGSNAIPYILNQRSATIVPSIGFIFEF</sequence>
<evidence type="ECO:0000256" key="6">
    <source>
        <dbReference type="ARBA" id="ARBA00023136"/>
    </source>
</evidence>
<dbReference type="InterPro" id="IPR036942">
    <property type="entry name" value="Beta-barrel_TonB_sf"/>
</dbReference>
<dbReference type="Pfam" id="PF13715">
    <property type="entry name" value="CarbopepD_reg_2"/>
    <property type="match status" value="1"/>
</dbReference>
<feature type="domain" description="TonB-dependent receptor-like beta-barrel" evidence="9">
    <location>
        <begin position="330"/>
        <end position="747"/>
    </location>
</feature>
<keyword evidence="3" id="KW-1134">Transmembrane beta strand</keyword>
<keyword evidence="4" id="KW-0812">Transmembrane</keyword>
<evidence type="ECO:0000313" key="11">
    <source>
        <dbReference type="EMBL" id="MBC9811437.1"/>
    </source>
</evidence>
<dbReference type="InterPro" id="IPR000531">
    <property type="entry name" value="Beta-barrel_TonB"/>
</dbReference>
<evidence type="ECO:0000256" key="1">
    <source>
        <dbReference type="ARBA" id="ARBA00004571"/>
    </source>
</evidence>
<comment type="subcellular location">
    <subcellularLocation>
        <location evidence="1">Cell outer membrane</location>
        <topology evidence="1">Multi-pass membrane protein</topology>
    </subcellularLocation>
</comment>
<dbReference type="GO" id="GO:0015344">
    <property type="term" value="F:siderophore uptake transmembrane transporter activity"/>
    <property type="evidence" value="ECO:0007669"/>
    <property type="project" value="TreeGrafter"/>
</dbReference>
<reference evidence="11" key="1">
    <citation type="submission" date="2020-09" db="EMBL/GenBank/DDBJ databases">
        <title>Taishania pollutisoli gen. nov., sp. nov., Isolated from Tetrabromobisphenol A-Contaminated Soil.</title>
        <authorList>
            <person name="Chen Q."/>
        </authorList>
    </citation>
    <scope>NUCLEOTIDE SEQUENCE</scope>
    <source>
        <strain evidence="11">CZZ-1</strain>
    </source>
</reference>
<dbReference type="RefSeq" id="WP_216713459.1">
    <property type="nucleotide sequence ID" value="NZ_JACVEL010000001.1"/>
</dbReference>
<dbReference type="Proteomes" id="UP000652681">
    <property type="component" value="Unassembled WGS sequence"/>
</dbReference>
<evidence type="ECO:0000256" key="7">
    <source>
        <dbReference type="ARBA" id="ARBA00023237"/>
    </source>
</evidence>
<accession>A0A8J6TRS4</accession>
<dbReference type="SUPFAM" id="SSF56935">
    <property type="entry name" value="Porins"/>
    <property type="match status" value="1"/>
</dbReference>
<evidence type="ECO:0000256" key="8">
    <source>
        <dbReference type="RuleBase" id="RU003357"/>
    </source>
</evidence>
<dbReference type="InterPro" id="IPR012910">
    <property type="entry name" value="Plug_dom"/>
</dbReference>
<dbReference type="AlphaFoldDB" id="A0A8J6TRS4"/>
<organism evidence="11 12">
    <name type="scientific">Taishania pollutisoli</name>
    <dbReference type="NCBI Taxonomy" id="2766479"/>
    <lineage>
        <taxon>Bacteria</taxon>
        <taxon>Pseudomonadati</taxon>
        <taxon>Bacteroidota</taxon>
        <taxon>Flavobacteriia</taxon>
        <taxon>Flavobacteriales</taxon>
        <taxon>Crocinitomicaceae</taxon>
        <taxon>Taishania</taxon>
    </lineage>
</organism>
<keyword evidence="5 8" id="KW-0798">TonB box</keyword>
<dbReference type="SUPFAM" id="SSF49464">
    <property type="entry name" value="Carboxypeptidase regulatory domain-like"/>
    <property type="match status" value="1"/>
</dbReference>
<dbReference type="GO" id="GO:0009279">
    <property type="term" value="C:cell outer membrane"/>
    <property type="evidence" value="ECO:0007669"/>
    <property type="project" value="UniProtKB-SubCell"/>
</dbReference>
<feature type="domain" description="TonB-dependent receptor plug" evidence="10">
    <location>
        <begin position="123"/>
        <end position="226"/>
    </location>
</feature>
<dbReference type="PANTHER" id="PTHR30069:SF57">
    <property type="entry name" value="TONB-DEPENDENT RECEPTOR"/>
    <property type="match status" value="1"/>
</dbReference>
<keyword evidence="7" id="KW-0998">Cell outer membrane</keyword>
<comment type="caution">
    <text evidence="11">The sequence shown here is derived from an EMBL/GenBank/DDBJ whole genome shotgun (WGS) entry which is preliminary data.</text>
</comment>
<gene>
    <name evidence="11" type="ORF">H9Y05_03010</name>
</gene>
<dbReference type="Pfam" id="PF00593">
    <property type="entry name" value="TonB_dep_Rec_b-barrel"/>
    <property type="match status" value="1"/>
</dbReference>
<keyword evidence="2" id="KW-0813">Transport</keyword>
<dbReference type="Gene3D" id="2.170.130.10">
    <property type="entry name" value="TonB-dependent receptor, plug domain"/>
    <property type="match status" value="1"/>
</dbReference>
<evidence type="ECO:0000256" key="4">
    <source>
        <dbReference type="ARBA" id="ARBA00022692"/>
    </source>
</evidence>
<proteinExistence type="inferred from homology"/>
<keyword evidence="12" id="KW-1185">Reference proteome</keyword>
<dbReference type="InterPro" id="IPR039426">
    <property type="entry name" value="TonB-dep_rcpt-like"/>
</dbReference>
<dbReference type="GO" id="GO:0044718">
    <property type="term" value="P:siderophore transmembrane transport"/>
    <property type="evidence" value="ECO:0007669"/>
    <property type="project" value="TreeGrafter"/>
</dbReference>
<comment type="similarity">
    <text evidence="8">Belongs to the TonB-dependent receptor family.</text>
</comment>
<evidence type="ECO:0000259" key="10">
    <source>
        <dbReference type="Pfam" id="PF07715"/>
    </source>
</evidence>
<evidence type="ECO:0000313" key="12">
    <source>
        <dbReference type="Proteomes" id="UP000652681"/>
    </source>
</evidence>
<evidence type="ECO:0000256" key="5">
    <source>
        <dbReference type="ARBA" id="ARBA00023077"/>
    </source>
</evidence>
<protein>
    <submittedName>
        <fullName evidence="11">TonB-dependent receptor</fullName>
    </submittedName>
</protein>
<evidence type="ECO:0000259" key="9">
    <source>
        <dbReference type="Pfam" id="PF00593"/>
    </source>
</evidence>
<keyword evidence="11" id="KW-0675">Receptor</keyword>
<dbReference type="PANTHER" id="PTHR30069">
    <property type="entry name" value="TONB-DEPENDENT OUTER MEMBRANE RECEPTOR"/>
    <property type="match status" value="1"/>
</dbReference>
<keyword evidence="6 8" id="KW-0472">Membrane</keyword>
<name>A0A8J6TRS4_9FLAO</name>
<dbReference type="Gene3D" id="2.60.40.1120">
    <property type="entry name" value="Carboxypeptidase-like, regulatory domain"/>
    <property type="match status" value="1"/>
</dbReference>
<dbReference type="Gene3D" id="2.40.170.20">
    <property type="entry name" value="TonB-dependent receptor, beta-barrel domain"/>
    <property type="match status" value="1"/>
</dbReference>
<dbReference type="InterPro" id="IPR037066">
    <property type="entry name" value="Plug_dom_sf"/>
</dbReference>
<dbReference type="InterPro" id="IPR008969">
    <property type="entry name" value="CarboxyPept-like_regulatory"/>
</dbReference>
<evidence type="ECO:0000256" key="3">
    <source>
        <dbReference type="ARBA" id="ARBA00022452"/>
    </source>
</evidence>
<dbReference type="EMBL" id="JACVEL010000001">
    <property type="protein sequence ID" value="MBC9811437.1"/>
    <property type="molecule type" value="Genomic_DNA"/>
</dbReference>